<reference evidence="1 2" key="1">
    <citation type="submission" date="2019-09" db="EMBL/GenBank/DDBJ databases">
        <title>Isolation and complete genome sequencing of Methylocystis species.</title>
        <authorList>
            <person name="Rumah B.L."/>
            <person name="Stead C.E."/>
            <person name="Stevens B.C."/>
            <person name="Minton N.P."/>
            <person name="Grosse-Honebrink A."/>
            <person name="Zhang Y."/>
        </authorList>
    </citation>
    <scope>NUCLEOTIDE SEQUENCE [LARGE SCALE GENOMIC DNA]</scope>
    <source>
        <strain evidence="1 2">BRCS2</strain>
    </source>
</reference>
<evidence type="ECO:0000313" key="1">
    <source>
        <dbReference type="EMBL" id="QGM98414.1"/>
    </source>
</evidence>
<sequence length="105" mass="10836">MSVLAAAQSRPENGAALSMAACSLSNPLNPDSAHVDESGCCVLGAACFGGLYVAVGSASPTPRRLDTVIDWRRFDKALSASVTRRLAAARGPPDVFAGHRSYDAS</sequence>
<evidence type="ECO:0000313" key="2">
    <source>
        <dbReference type="Proteomes" id="UP000422569"/>
    </source>
</evidence>
<keyword evidence="2" id="KW-1185">Reference proteome</keyword>
<protein>
    <submittedName>
        <fullName evidence="1">Uncharacterized protein</fullName>
    </submittedName>
</protein>
<dbReference type="EMBL" id="CP044331">
    <property type="protein sequence ID" value="QGM98414.1"/>
    <property type="molecule type" value="Genomic_DNA"/>
</dbReference>
<gene>
    <name evidence="1" type="ORF">F7D14_13625</name>
</gene>
<organism evidence="1 2">
    <name type="scientific">Methylocystis parvus</name>
    <dbReference type="NCBI Taxonomy" id="134"/>
    <lineage>
        <taxon>Bacteria</taxon>
        <taxon>Pseudomonadati</taxon>
        <taxon>Pseudomonadota</taxon>
        <taxon>Alphaproteobacteria</taxon>
        <taxon>Hyphomicrobiales</taxon>
        <taxon>Methylocystaceae</taxon>
        <taxon>Methylocystis</taxon>
    </lineage>
</organism>
<dbReference type="KEGG" id="mpar:F7D14_13625"/>
<dbReference type="RefSeq" id="WP_154419991.1">
    <property type="nucleotide sequence ID" value="NZ_CP044331.1"/>
</dbReference>
<proteinExistence type="predicted"/>
<dbReference type="Proteomes" id="UP000422569">
    <property type="component" value="Chromosome"/>
</dbReference>
<accession>A0A6B8M3F8</accession>
<dbReference type="AlphaFoldDB" id="A0A6B8M3F8"/>
<name>A0A6B8M3F8_9HYPH</name>